<accession>A0A9Q3HN38</accession>
<dbReference type="InterPro" id="IPR013103">
    <property type="entry name" value="RVT_2"/>
</dbReference>
<evidence type="ECO:0000259" key="1">
    <source>
        <dbReference type="Pfam" id="PF07727"/>
    </source>
</evidence>
<organism evidence="2 3">
    <name type="scientific">Austropuccinia psidii MF-1</name>
    <dbReference type="NCBI Taxonomy" id="1389203"/>
    <lineage>
        <taxon>Eukaryota</taxon>
        <taxon>Fungi</taxon>
        <taxon>Dikarya</taxon>
        <taxon>Basidiomycota</taxon>
        <taxon>Pucciniomycotina</taxon>
        <taxon>Pucciniomycetes</taxon>
        <taxon>Pucciniales</taxon>
        <taxon>Sphaerophragmiaceae</taxon>
        <taxon>Austropuccinia</taxon>
    </lineage>
</organism>
<keyword evidence="3" id="KW-1185">Reference proteome</keyword>
<protein>
    <recommendedName>
        <fullName evidence="1">Reverse transcriptase Ty1/copia-type domain-containing protein</fullName>
    </recommendedName>
</protein>
<proteinExistence type="predicted"/>
<dbReference type="OrthoDB" id="7691805at2759"/>
<dbReference type="PANTHER" id="PTHR11439">
    <property type="entry name" value="GAG-POL-RELATED RETROTRANSPOSON"/>
    <property type="match status" value="1"/>
</dbReference>
<feature type="domain" description="Reverse transcriptase Ty1/copia-type" evidence="1">
    <location>
        <begin position="2"/>
        <end position="186"/>
    </location>
</feature>
<dbReference type="AlphaFoldDB" id="A0A9Q3HN38"/>
<dbReference type="EMBL" id="AVOT02022208">
    <property type="protein sequence ID" value="MBW0511478.1"/>
    <property type="molecule type" value="Genomic_DNA"/>
</dbReference>
<evidence type="ECO:0000313" key="3">
    <source>
        <dbReference type="Proteomes" id="UP000765509"/>
    </source>
</evidence>
<reference evidence="2" key="1">
    <citation type="submission" date="2021-03" db="EMBL/GenBank/DDBJ databases">
        <title>Draft genome sequence of rust myrtle Austropuccinia psidii MF-1, a brazilian biotype.</title>
        <authorList>
            <person name="Quecine M.C."/>
            <person name="Pachon D.M.R."/>
            <person name="Bonatelli M.L."/>
            <person name="Correr F.H."/>
            <person name="Franceschini L.M."/>
            <person name="Leite T.F."/>
            <person name="Margarido G.R.A."/>
            <person name="Almeida C.A."/>
            <person name="Ferrarezi J.A."/>
            <person name="Labate C.A."/>
        </authorList>
    </citation>
    <scope>NUCLEOTIDE SEQUENCE</scope>
    <source>
        <strain evidence="2">MF-1</strain>
    </source>
</reference>
<dbReference type="PANTHER" id="PTHR11439:SF467">
    <property type="entry name" value="INTEGRASE CATALYTIC DOMAIN-CONTAINING PROTEIN"/>
    <property type="match status" value="1"/>
</dbReference>
<gene>
    <name evidence="2" type="ORF">O181_051193</name>
</gene>
<comment type="caution">
    <text evidence="2">The sequence shown here is derived from an EMBL/GenBank/DDBJ whole genome shotgun (WGS) entry which is preliminary data.</text>
</comment>
<dbReference type="Pfam" id="PF07727">
    <property type="entry name" value="RVT_2"/>
    <property type="match status" value="1"/>
</dbReference>
<dbReference type="Proteomes" id="UP000765509">
    <property type="component" value="Unassembled WGS sequence"/>
</dbReference>
<name>A0A9Q3HN38_9BASI</name>
<sequence length="311" mass="35020">MQGHWQIKGLNFDELFAPMQTFTSLRCLFSAVSKFNWPVQKFEVTTAHLHSNVEEDIYIQPPPGMYLKEGAVLNLRKVLYGLKQAGRCWWKHLSSVLRDIRFVPNQEDQSLYVCRVGNDVVMMWVNVDDGVLTASSEEVLDSLKSNLQAMLQLKWDKGIHSIIGVEVTRDGGRFSLHQPALIEKVCGLKPSNITALQPLPDMDLESNPATSIDCKYLSHIGMLLYLAQATIPDIMFLVNYLARFSMGTTSKHWAALEHLINYLRGTRNKKLGIGADEREAGLKIFVNENWGGKGSRSQHGFIGFSWGALIP</sequence>
<evidence type="ECO:0000313" key="2">
    <source>
        <dbReference type="EMBL" id="MBW0511478.1"/>
    </source>
</evidence>